<name>A0ABV6TA93_9RHOB</name>
<reference evidence="2 3" key="1">
    <citation type="submission" date="2024-09" db="EMBL/GenBank/DDBJ databases">
        <authorList>
            <person name="Sun Q."/>
            <person name="Mori K."/>
        </authorList>
    </citation>
    <scope>NUCLEOTIDE SEQUENCE [LARGE SCALE GENOMIC DNA]</scope>
    <source>
        <strain evidence="2 3">KCTC 42086</strain>
    </source>
</reference>
<comment type="caution">
    <text evidence="2">The sequence shown here is derived from an EMBL/GenBank/DDBJ whole genome shotgun (WGS) entry which is preliminary data.</text>
</comment>
<dbReference type="PANTHER" id="PTHR13696:SF96">
    <property type="entry name" value="COBQ_COBB_MIND_PARA NUCLEOTIDE BINDING DOMAIN-CONTAINING PROTEIN"/>
    <property type="match status" value="1"/>
</dbReference>
<dbReference type="InterPro" id="IPR050678">
    <property type="entry name" value="DNA_Partitioning_ATPase"/>
</dbReference>
<evidence type="ECO:0000313" key="3">
    <source>
        <dbReference type="Proteomes" id="UP001589920"/>
    </source>
</evidence>
<dbReference type="InterPro" id="IPR002586">
    <property type="entry name" value="CobQ/CobB/MinD/ParA_Nub-bd_dom"/>
</dbReference>
<sequence length="235" mass="25607">MIISFLNQKGGVGKTTLSVSVAACLARQGHRVLLIDADKQGSATTWASLRQDAPFQVVSMARANMARDAIKLAADYTHTVIDGPPHAEEIARSCIVASDFVALPIEPSGLSTWASDLTVRQVREAQELKPYLKCGFVVSRKIGKTVIGRDIRNMAAEAALPILSSEIEQRVAFAESLTMGQTIFEWAGDSNAAREIEQLTEEIERHVKEDVFSRPEASASNGRADFGIRARRVRA</sequence>
<dbReference type="PANTHER" id="PTHR13696">
    <property type="entry name" value="P-LOOP CONTAINING NUCLEOSIDE TRIPHOSPHATE HYDROLASE"/>
    <property type="match status" value="1"/>
</dbReference>
<evidence type="ECO:0000259" key="1">
    <source>
        <dbReference type="Pfam" id="PF01656"/>
    </source>
</evidence>
<accession>A0ABV6TA93</accession>
<dbReference type="CDD" id="cd02042">
    <property type="entry name" value="ParAB_family"/>
    <property type="match status" value="1"/>
</dbReference>
<dbReference type="InterPro" id="IPR027417">
    <property type="entry name" value="P-loop_NTPase"/>
</dbReference>
<dbReference type="Proteomes" id="UP001589920">
    <property type="component" value="Unassembled WGS sequence"/>
</dbReference>
<keyword evidence="3" id="KW-1185">Reference proteome</keyword>
<dbReference type="EMBL" id="JBHMQU010000092">
    <property type="protein sequence ID" value="MFC0813527.1"/>
    <property type="molecule type" value="Genomic_DNA"/>
</dbReference>
<dbReference type="NCBIfam" id="NF041546">
    <property type="entry name" value="ParA_partition"/>
    <property type="match status" value="1"/>
</dbReference>
<gene>
    <name evidence="2" type="primary">parA</name>
    <name evidence="2" type="ORF">ACFHYO_15610</name>
</gene>
<feature type="domain" description="CobQ/CobB/MinD/ParA nucleotide binding" evidence="1">
    <location>
        <begin position="3"/>
        <end position="182"/>
    </location>
</feature>
<dbReference type="Pfam" id="PF01656">
    <property type="entry name" value="CbiA"/>
    <property type="match status" value="1"/>
</dbReference>
<dbReference type="SUPFAM" id="SSF52540">
    <property type="entry name" value="P-loop containing nucleoside triphosphate hydrolases"/>
    <property type="match status" value="1"/>
</dbReference>
<dbReference type="InterPro" id="IPR048089">
    <property type="entry name" value="McdA"/>
</dbReference>
<dbReference type="PIRSF" id="PIRSF009320">
    <property type="entry name" value="Nuc_binding_HP_1000"/>
    <property type="match status" value="1"/>
</dbReference>
<evidence type="ECO:0000313" key="2">
    <source>
        <dbReference type="EMBL" id="MFC0813527.1"/>
    </source>
</evidence>
<dbReference type="RefSeq" id="WP_394321611.1">
    <property type="nucleotide sequence ID" value="NZ_JBHMQU010000092.1"/>
</dbReference>
<proteinExistence type="predicted"/>
<organism evidence="2 3">
    <name type="scientific">Paracoccus panacisoli</name>
    <dbReference type="NCBI Taxonomy" id="1510163"/>
    <lineage>
        <taxon>Bacteria</taxon>
        <taxon>Pseudomonadati</taxon>
        <taxon>Pseudomonadota</taxon>
        <taxon>Alphaproteobacteria</taxon>
        <taxon>Rhodobacterales</taxon>
        <taxon>Paracoccaceae</taxon>
        <taxon>Paracoccus</taxon>
    </lineage>
</organism>
<dbReference type="Gene3D" id="3.40.50.300">
    <property type="entry name" value="P-loop containing nucleotide triphosphate hydrolases"/>
    <property type="match status" value="1"/>
</dbReference>
<protein>
    <submittedName>
        <fullName evidence="2">ParA family partition ATPase</fullName>
    </submittedName>
</protein>